<organism evidence="2 3">
    <name type="scientific">Arachidicoccus rhizosphaerae</name>
    <dbReference type="NCBI Taxonomy" id="551991"/>
    <lineage>
        <taxon>Bacteria</taxon>
        <taxon>Pseudomonadati</taxon>
        <taxon>Bacteroidota</taxon>
        <taxon>Chitinophagia</taxon>
        <taxon>Chitinophagales</taxon>
        <taxon>Chitinophagaceae</taxon>
        <taxon>Arachidicoccus</taxon>
    </lineage>
</organism>
<proteinExistence type="predicted"/>
<name>A0A1H4AIC6_9BACT</name>
<evidence type="ECO:0000259" key="1">
    <source>
        <dbReference type="Pfam" id="PF14583"/>
    </source>
</evidence>
<protein>
    <submittedName>
        <fullName evidence="2">Oligogalacturonide lyase</fullName>
    </submittedName>
</protein>
<dbReference type="GO" id="GO:0045490">
    <property type="term" value="P:pectin catabolic process"/>
    <property type="evidence" value="ECO:0007669"/>
    <property type="project" value="InterPro"/>
</dbReference>
<dbReference type="Gene3D" id="2.130.10.10">
    <property type="entry name" value="YVTN repeat-like/Quinoprotein amine dehydrogenase"/>
    <property type="match status" value="1"/>
</dbReference>
<gene>
    <name evidence="2" type="ORF">SAMN05192529_11510</name>
</gene>
<keyword evidence="3" id="KW-1185">Reference proteome</keyword>
<dbReference type="Proteomes" id="UP000199041">
    <property type="component" value="Unassembled WGS sequence"/>
</dbReference>
<dbReference type="GO" id="GO:0047487">
    <property type="term" value="F:oligogalacturonide lyase activity"/>
    <property type="evidence" value="ECO:0007669"/>
    <property type="project" value="InterPro"/>
</dbReference>
<keyword evidence="2" id="KW-0456">Lyase</keyword>
<dbReference type="InterPro" id="IPR015943">
    <property type="entry name" value="WD40/YVTN_repeat-like_dom_sf"/>
</dbReference>
<dbReference type="AlphaFoldDB" id="A0A1H4AIC6"/>
<evidence type="ECO:0000313" key="2">
    <source>
        <dbReference type="EMBL" id="SEA35769.1"/>
    </source>
</evidence>
<dbReference type="RefSeq" id="WP_244518906.1">
    <property type="nucleotide sequence ID" value="NZ_FNQY01000015.1"/>
</dbReference>
<dbReference type="InterPro" id="IPR027946">
    <property type="entry name" value="Ogl_dom"/>
</dbReference>
<evidence type="ECO:0000313" key="3">
    <source>
        <dbReference type="Proteomes" id="UP000199041"/>
    </source>
</evidence>
<dbReference type="STRING" id="551991.SAMN05192529_11510"/>
<feature type="domain" description="Oligogalacturonate lyase" evidence="1">
    <location>
        <begin position="112"/>
        <end position="430"/>
    </location>
</feature>
<dbReference type="SUPFAM" id="SSF82171">
    <property type="entry name" value="DPP6 N-terminal domain-like"/>
    <property type="match status" value="1"/>
</dbReference>
<sequence>MHKIENTRNIFQKARFVMILLLSVNITYSIQAQPVLKTGTGNMPEQWVDAVTGHLVKRLISNPGKHRSFYFHNNPFIGDLMVFYGSKPDRQSNNTPDGYVKSVSVNSSDNQLYSYNLTTGVTRRLTNCSGVMYGEIVNQRNKEAYYQIKDSVFGVNVLSGKNRFIFKFPDDFKASITTVNANGTLLAGAFASPLEKEITKKYPSKGGYFNRIFEAKLPRTLFTIDIRTGVLSKIFTDSAWLNHVQFSPTDPDLLMFCHEGPWQKVDRIWTINVASKEAPTLIHKRSMDMEIAGHEWFSSDGKYIWYDLQLPRGKEFFVGGTRLSDGKEIKFHVTRNEWSVHYASSWDQDHFAGDGGAHKSVANAPDGKWIYYFTPGRNKDGEYLQSEKLVDLNNHDYQLEPNVHFSPDQQWIIFRANFEGHPDIYAVKIKKQK</sequence>
<accession>A0A1H4AIC6</accession>
<dbReference type="Pfam" id="PF14583">
    <property type="entry name" value="Pectate_lyase22"/>
    <property type="match status" value="1"/>
</dbReference>
<reference evidence="2 3" key="1">
    <citation type="submission" date="2016-10" db="EMBL/GenBank/DDBJ databases">
        <authorList>
            <person name="de Groot N.N."/>
        </authorList>
    </citation>
    <scope>NUCLEOTIDE SEQUENCE [LARGE SCALE GENOMIC DNA]</scope>
    <source>
        <strain evidence="2 3">Vu-144</strain>
    </source>
</reference>
<dbReference type="EMBL" id="FNQY01000015">
    <property type="protein sequence ID" value="SEA35769.1"/>
    <property type="molecule type" value="Genomic_DNA"/>
</dbReference>